<protein>
    <submittedName>
        <fullName evidence="2">Uncharacterized protein</fullName>
    </submittedName>
</protein>
<accession>A0A317QAB6</accession>
<name>A0A317QAB6_9ENTR</name>
<keyword evidence="1" id="KW-0812">Transmembrane</keyword>
<dbReference type="RefSeq" id="WP_110024671.1">
    <property type="nucleotide sequence ID" value="NZ_QGTS01000001.1"/>
</dbReference>
<feature type="transmembrane region" description="Helical" evidence="1">
    <location>
        <begin position="105"/>
        <end position="128"/>
    </location>
</feature>
<gene>
    <name evidence="2" type="ORF">DES37_101443</name>
</gene>
<keyword evidence="1" id="KW-0472">Membrane</keyword>
<sequence>MPDIMLTHRIMRIHLSSWRYFAALTLPPLFVGFLHLASWGSLVSLVLFISTHYYCWRLWLDGRLFQLIENNENLLEFDAGMACIWGERSGEVRDIAQRWRGAVRLFYRAIVSLILLWLAALVNVVYWVSTSQ</sequence>
<dbReference type="Proteomes" id="UP000246744">
    <property type="component" value="Unassembled WGS sequence"/>
</dbReference>
<proteinExistence type="predicted"/>
<organism evidence="2 3">
    <name type="scientific">Mangrovibacter plantisponsor</name>
    <dbReference type="NCBI Taxonomy" id="451513"/>
    <lineage>
        <taxon>Bacteria</taxon>
        <taxon>Pseudomonadati</taxon>
        <taxon>Pseudomonadota</taxon>
        <taxon>Gammaproteobacteria</taxon>
        <taxon>Enterobacterales</taxon>
        <taxon>Enterobacteriaceae</taxon>
        <taxon>Mangrovibacter</taxon>
    </lineage>
</organism>
<dbReference type="EMBL" id="QGTS01000001">
    <property type="protein sequence ID" value="PWW12866.1"/>
    <property type="molecule type" value="Genomic_DNA"/>
</dbReference>
<evidence type="ECO:0000313" key="3">
    <source>
        <dbReference type="Proteomes" id="UP000246744"/>
    </source>
</evidence>
<dbReference type="OrthoDB" id="6485698at2"/>
<keyword evidence="1" id="KW-1133">Transmembrane helix</keyword>
<keyword evidence="3" id="KW-1185">Reference proteome</keyword>
<feature type="transmembrane region" description="Helical" evidence="1">
    <location>
        <begin position="20"/>
        <end position="36"/>
    </location>
</feature>
<evidence type="ECO:0000256" key="1">
    <source>
        <dbReference type="SAM" id="Phobius"/>
    </source>
</evidence>
<reference evidence="2 3" key="1">
    <citation type="submission" date="2018-05" db="EMBL/GenBank/DDBJ databases">
        <title>Genomic Encyclopedia of Type Strains, Phase IV (KMG-IV): sequencing the most valuable type-strain genomes for metagenomic binning, comparative biology and taxonomic classification.</title>
        <authorList>
            <person name="Goeker M."/>
        </authorList>
    </citation>
    <scope>NUCLEOTIDE SEQUENCE [LARGE SCALE GENOMIC DNA]</scope>
    <source>
        <strain evidence="2 3">DSM 19579</strain>
    </source>
</reference>
<comment type="caution">
    <text evidence="2">The sequence shown here is derived from an EMBL/GenBank/DDBJ whole genome shotgun (WGS) entry which is preliminary data.</text>
</comment>
<evidence type="ECO:0000313" key="2">
    <source>
        <dbReference type="EMBL" id="PWW12866.1"/>
    </source>
</evidence>
<dbReference type="AlphaFoldDB" id="A0A317QAB6"/>